<keyword evidence="1" id="KW-0677">Repeat</keyword>
<dbReference type="Pfam" id="PF13599">
    <property type="entry name" value="Pentapeptide_4"/>
    <property type="match status" value="1"/>
</dbReference>
<dbReference type="InterPro" id="IPR001646">
    <property type="entry name" value="5peptide_repeat"/>
</dbReference>
<evidence type="ECO:0000256" key="2">
    <source>
        <dbReference type="SAM" id="MobiDB-lite"/>
    </source>
</evidence>
<evidence type="ECO:0000313" key="4">
    <source>
        <dbReference type="Proteomes" id="UP000019374"/>
    </source>
</evidence>
<reference evidence="3 4" key="1">
    <citation type="journal article" date="2013" name="Chin. Sci. Bull.">
        <title>Genome survey uncovers the secrets of sex and lifestyle in caterpillar fungus.</title>
        <authorList>
            <person name="Hu X."/>
            <person name="Zhang Y."/>
            <person name="Xiao G."/>
            <person name="Zheng P."/>
            <person name="Xia Y."/>
            <person name="Zhang X."/>
            <person name="St Leger R.J."/>
            <person name="Liu X."/>
            <person name="Wang C."/>
        </authorList>
    </citation>
    <scope>NUCLEOTIDE SEQUENCE [LARGE SCALE GENOMIC DNA]</scope>
    <source>
        <strain evidence="4">Co18 / CGMCC 3.14243</strain>
        <tissue evidence="3">Fruit-body</tissue>
    </source>
</reference>
<proteinExistence type="predicted"/>
<dbReference type="eggNOG" id="ENOG502QUR8">
    <property type="taxonomic scope" value="Eukaryota"/>
</dbReference>
<gene>
    <name evidence="3" type="ORF">OCS_00392</name>
</gene>
<dbReference type="SUPFAM" id="SSF141571">
    <property type="entry name" value="Pentapeptide repeat-like"/>
    <property type="match status" value="1"/>
</dbReference>
<dbReference type="EMBL" id="KE652188">
    <property type="protein sequence ID" value="EQL03899.1"/>
    <property type="molecule type" value="Genomic_DNA"/>
</dbReference>
<evidence type="ECO:0000313" key="3">
    <source>
        <dbReference type="EMBL" id="EQL03899.1"/>
    </source>
</evidence>
<dbReference type="Proteomes" id="UP000019374">
    <property type="component" value="Unassembled WGS sequence"/>
</dbReference>
<feature type="region of interest" description="Disordered" evidence="2">
    <location>
        <begin position="141"/>
        <end position="213"/>
    </location>
</feature>
<accession>T5AMS5</accession>
<sequence length="213" mass="22720">MTASPESRPLVWHWVASPINARGPSAAIQVATSAVKVPPTTPWSCKHASGSDAAVLPMLRDPRARPQVAVKGTSKSPFVRARSRHAVGRTVGQIDGTAVVVGTQVGPVVVEDAEVEDAEVEDGEVGDAELEDAELEDAELEDAELEDAELEDAELEDAELEDAELEDAELEDAELEDAELEDAELEDAELEDAELEDAELEDAEAEDGEDEAL</sequence>
<dbReference type="Gene3D" id="2.160.20.80">
    <property type="entry name" value="E3 ubiquitin-protein ligase SopA"/>
    <property type="match status" value="1"/>
</dbReference>
<evidence type="ECO:0000256" key="1">
    <source>
        <dbReference type="ARBA" id="ARBA00022737"/>
    </source>
</evidence>
<dbReference type="HOGENOM" id="CLU_1294768_0_0_1"/>
<dbReference type="AlphaFoldDB" id="T5AMS5"/>
<dbReference type="PANTHER" id="PTHR47485">
    <property type="entry name" value="THYLAKOID LUMENAL 17.4 KDA PROTEIN, CHLOROPLASTIC"/>
    <property type="match status" value="1"/>
</dbReference>
<protein>
    <submittedName>
        <fullName evidence="3">Pentapeptide repeat protein</fullName>
    </submittedName>
</protein>
<dbReference type="PANTHER" id="PTHR47485:SF1">
    <property type="entry name" value="THYLAKOID LUMENAL 17.4 KDA PROTEIN, CHLOROPLASTIC"/>
    <property type="match status" value="1"/>
</dbReference>
<name>T5AMS5_OPHSC</name>
<organism evidence="3 4">
    <name type="scientific">Ophiocordyceps sinensis (strain Co18 / CGMCC 3.14243)</name>
    <name type="common">Yarsagumba caterpillar fungus</name>
    <name type="synonym">Hirsutella sinensis</name>
    <dbReference type="NCBI Taxonomy" id="911162"/>
    <lineage>
        <taxon>Eukaryota</taxon>
        <taxon>Fungi</taxon>
        <taxon>Dikarya</taxon>
        <taxon>Ascomycota</taxon>
        <taxon>Pezizomycotina</taxon>
        <taxon>Sordariomycetes</taxon>
        <taxon>Hypocreomycetidae</taxon>
        <taxon>Hypocreales</taxon>
        <taxon>Ophiocordycipitaceae</taxon>
        <taxon>Ophiocordyceps</taxon>
    </lineage>
</organism>